<proteinExistence type="predicted"/>
<protein>
    <submittedName>
        <fullName evidence="1">Uncharacterized protein</fullName>
    </submittedName>
</protein>
<dbReference type="EMBL" id="BMAW01073480">
    <property type="protein sequence ID" value="GFT87891.1"/>
    <property type="molecule type" value="Genomic_DNA"/>
</dbReference>
<feature type="non-terminal residue" evidence="1">
    <location>
        <position position="64"/>
    </location>
</feature>
<evidence type="ECO:0000313" key="2">
    <source>
        <dbReference type="Proteomes" id="UP000887013"/>
    </source>
</evidence>
<organism evidence="1 2">
    <name type="scientific">Nephila pilipes</name>
    <name type="common">Giant wood spider</name>
    <name type="synonym">Nephila maculata</name>
    <dbReference type="NCBI Taxonomy" id="299642"/>
    <lineage>
        <taxon>Eukaryota</taxon>
        <taxon>Metazoa</taxon>
        <taxon>Ecdysozoa</taxon>
        <taxon>Arthropoda</taxon>
        <taxon>Chelicerata</taxon>
        <taxon>Arachnida</taxon>
        <taxon>Araneae</taxon>
        <taxon>Araneomorphae</taxon>
        <taxon>Entelegynae</taxon>
        <taxon>Araneoidea</taxon>
        <taxon>Nephilidae</taxon>
        <taxon>Nephila</taxon>
    </lineage>
</organism>
<name>A0A8X6PVE7_NEPPI</name>
<dbReference type="AlphaFoldDB" id="A0A8X6PVE7"/>
<accession>A0A8X6PVE7</accession>
<sequence length="64" mass="7815">MIYEVFHDERVLFFCIACYNEMYWLFESMSVYAVHARFGKRTFFMRTKLDSSGDHQDERDESNN</sequence>
<dbReference type="Proteomes" id="UP000887013">
    <property type="component" value="Unassembled WGS sequence"/>
</dbReference>
<comment type="caution">
    <text evidence="1">The sequence shown here is derived from an EMBL/GenBank/DDBJ whole genome shotgun (WGS) entry which is preliminary data.</text>
</comment>
<reference evidence="1" key="1">
    <citation type="submission" date="2020-08" db="EMBL/GenBank/DDBJ databases">
        <title>Multicomponent nature underlies the extraordinary mechanical properties of spider dragline silk.</title>
        <authorList>
            <person name="Kono N."/>
            <person name="Nakamura H."/>
            <person name="Mori M."/>
            <person name="Yoshida Y."/>
            <person name="Ohtoshi R."/>
            <person name="Malay A.D."/>
            <person name="Moran D.A.P."/>
            <person name="Tomita M."/>
            <person name="Numata K."/>
            <person name="Arakawa K."/>
        </authorList>
    </citation>
    <scope>NUCLEOTIDE SEQUENCE</scope>
</reference>
<keyword evidence="2" id="KW-1185">Reference proteome</keyword>
<evidence type="ECO:0000313" key="1">
    <source>
        <dbReference type="EMBL" id="GFT87891.1"/>
    </source>
</evidence>
<gene>
    <name evidence="1" type="ORF">NPIL_56741</name>
</gene>